<protein>
    <submittedName>
        <fullName evidence="4">Glycine zipper 2TM domain-containing protein</fullName>
    </submittedName>
</protein>
<sequence length="72" mass="6797">MNTKILAAVAAAAVMGLSGCANMDRQTAGTVGGAVVGGVVGDALLGGPLGTVGGAAAGAYIGNQATKPDRRR</sequence>
<accession>A0ABW0ND64</accession>
<proteinExistence type="predicted"/>
<keyword evidence="1" id="KW-0812">Transmembrane</keyword>
<organism evidence="4 5">
    <name type="scientific">Caenimonas terrae</name>
    <dbReference type="NCBI Taxonomy" id="696074"/>
    <lineage>
        <taxon>Bacteria</taxon>
        <taxon>Pseudomonadati</taxon>
        <taxon>Pseudomonadota</taxon>
        <taxon>Betaproteobacteria</taxon>
        <taxon>Burkholderiales</taxon>
        <taxon>Comamonadaceae</taxon>
        <taxon>Caenimonas</taxon>
    </lineage>
</organism>
<evidence type="ECO:0000313" key="4">
    <source>
        <dbReference type="EMBL" id="MFC5497861.1"/>
    </source>
</evidence>
<dbReference type="PROSITE" id="PS51257">
    <property type="entry name" value="PROKAR_LIPOPROTEIN"/>
    <property type="match status" value="1"/>
</dbReference>
<evidence type="ECO:0000259" key="3">
    <source>
        <dbReference type="Pfam" id="PF05433"/>
    </source>
</evidence>
<feature type="chain" id="PRO_5047461254" evidence="2">
    <location>
        <begin position="24"/>
        <end position="72"/>
    </location>
</feature>
<dbReference type="InterPro" id="IPR008816">
    <property type="entry name" value="Gly_zipper_2TM_dom"/>
</dbReference>
<keyword evidence="2" id="KW-0732">Signal</keyword>
<keyword evidence="1" id="KW-1133">Transmembrane helix</keyword>
<dbReference type="EMBL" id="JBHSMF010000006">
    <property type="protein sequence ID" value="MFC5497861.1"/>
    <property type="molecule type" value="Genomic_DNA"/>
</dbReference>
<gene>
    <name evidence="4" type="ORF">ACFPOE_09990</name>
</gene>
<name>A0ABW0ND64_9BURK</name>
<comment type="caution">
    <text evidence="4">The sequence shown here is derived from an EMBL/GenBank/DDBJ whole genome shotgun (WGS) entry which is preliminary data.</text>
</comment>
<dbReference type="Proteomes" id="UP001596037">
    <property type="component" value="Unassembled WGS sequence"/>
</dbReference>
<dbReference type="Pfam" id="PF05433">
    <property type="entry name" value="Rick_17kDa_Anti"/>
    <property type="match status" value="1"/>
</dbReference>
<reference evidence="5" key="1">
    <citation type="journal article" date="2019" name="Int. J. Syst. Evol. Microbiol.">
        <title>The Global Catalogue of Microorganisms (GCM) 10K type strain sequencing project: providing services to taxonomists for standard genome sequencing and annotation.</title>
        <authorList>
            <consortium name="The Broad Institute Genomics Platform"/>
            <consortium name="The Broad Institute Genome Sequencing Center for Infectious Disease"/>
            <person name="Wu L."/>
            <person name="Ma J."/>
        </authorList>
    </citation>
    <scope>NUCLEOTIDE SEQUENCE [LARGE SCALE GENOMIC DNA]</scope>
    <source>
        <strain evidence="5">CCUG 57401</strain>
    </source>
</reference>
<keyword evidence="1" id="KW-0472">Membrane</keyword>
<dbReference type="RefSeq" id="WP_376850634.1">
    <property type="nucleotide sequence ID" value="NZ_JBHSMF010000006.1"/>
</dbReference>
<feature type="domain" description="Glycine zipper 2TM" evidence="3">
    <location>
        <begin position="28"/>
        <end position="65"/>
    </location>
</feature>
<feature type="signal peptide" evidence="2">
    <location>
        <begin position="1"/>
        <end position="23"/>
    </location>
</feature>
<keyword evidence="5" id="KW-1185">Reference proteome</keyword>
<feature type="transmembrane region" description="Helical" evidence="1">
    <location>
        <begin position="43"/>
        <end position="62"/>
    </location>
</feature>
<evidence type="ECO:0000256" key="2">
    <source>
        <dbReference type="SAM" id="SignalP"/>
    </source>
</evidence>
<evidence type="ECO:0000313" key="5">
    <source>
        <dbReference type="Proteomes" id="UP001596037"/>
    </source>
</evidence>
<evidence type="ECO:0000256" key="1">
    <source>
        <dbReference type="SAM" id="Phobius"/>
    </source>
</evidence>